<evidence type="ECO:0000256" key="1">
    <source>
        <dbReference type="SAM" id="MobiDB-lite"/>
    </source>
</evidence>
<proteinExistence type="predicted"/>
<feature type="compositionally biased region" description="Basic residues" evidence="1">
    <location>
        <begin position="95"/>
        <end position="108"/>
    </location>
</feature>
<accession>K4BRK9</accession>
<feature type="region of interest" description="Disordered" evidence="1">
    <location>
        <begin position="52"/>
        <end position="131"/>
    </location>
</feature>
<protein>
    <submittedName>
        <fullName evidence="2">Uncharacterized protein</fullName>
    </submittedName>
</protein>
<dbReference type="Proteomes" id="UP000004994">
    <property type="component" value="Chromosome 4"/>
</dbReference>
<evidence type="ECO:0000313" key="2">
    <source>
        <dbReference type="EnsemblPlants" id="Solyc04g047810.1.1"/>
    </source>
</evidence>
<feature type="compositionally biased region" description="Polar residues" evidence="1">
    <location>
        <begin position="52"/>
        <end position="64"/>
    </location>
</feature>
<dbReference type="EnsemblPlants" id="Solyc04g047810.1.1">
    <property type="protein sequence ID" value="Solyc04g047810.1.1"/>
    <property type="gene ID" value="Solyc04g047810.1"/>
</dbReference>
<evidence type="ECO:0000313" key="3">
    <source>
        <dbReference type="Proteomes" id="UP000004994"/>
    </source>
</evidence>
<dbReference type="HOGENOM" id="CLU_1931205_0_0_1"/>
<organism evidence="2">
    <name type="scientific">Solanum lycopersicum</name>
    <name type="common">Tomato</name>
    <name type="synonym">Lycopersicon esculentum</name>
    <dbReference type="NCBI Taxonomy" id="4081"/>
    <lineage>
        <taxon>Eukaryota</taxon>
        <taxon>Viridiplantae</taxon>
        <taxon>Streptophyta</taxon>
        <taxon>Embryophyta</taxon>
        <taxon>Tracheophyta</taxon>
        <taxon>Spermatophyta</taxon>
        <taxon>Magnoliopsida</taxon>
        <taxon>eudicotyledons</taxon>
        <taxon>Gunneridae</taxon>
        <taxon>Pentapetalae</taxon>
        <taxon>asterids</taxon>
        <taxon>lamiids</taxon>
        <taxon>Solanales</taxon>
        <taxon>Solanaceae</taxon>
        <taxon>Solanoideae</taxon>
        <taxon>Solaneae</taxon>
        <taxon>Solanum</taxon>
        <taxon>Solanum subgen. Lycopersicon</taxon>
    </lineage>
</organism>
<name>K4BRK9_SOLLC</name>
<reference evidence="2" key="1">
    <citation type="journal article" date="2012" name="Nature">
        <title>The tomato genome sequence provides insights into fleshy fruit evolution.</title>
        <authorList>
            <consortium name="Tomato Genome Consortium"/>
        </authorList>
    </citation>
    <scope>NUCLEOTIDE SEQUENCE [LARGE SCALE GENOMIC DNA]</scope>
    <source>
        <strain evidence="2">cv. Heinz 1706</strain>
    </source>
</reference>
<dbReference type="InParanoid" id="K4BRK9"/>
<dbReference type="AlphaFoldDB" id="K4BRK9"/>
<dbReference type="PaxDb" id="4081-Solyc04g047810.1.1"/>
<reference evidence="2" key="2">
    <citation type="submission" date="2015-06" db="UniProtKB">
        <authorList>
            <consortium name="EnsemblPlants"/>
        </authorList>
    </citation>
    <scope>IDENTIFICATION</scope>
    <source>
        <strain evidence="2">cv. Heinz 1706</strain>
    </source>
</reference>
<sequence>MVKGSEAASHFQHNYSYWLRPRKGKVYNRRFKKNQMHNNCKTVLPDFQELQNMTRKTSKVSTTEGLKDSPGKAASLCVQKKPRLQASSSKNGLIVKHKKNSQINHKKKDAQVSNDKTPSDRQNDLENKSKP</sequence>
<feature type="compositionally biased region" description="Basic and acidic residues" evidence="1">
    <location>
        <begin position="117"/>
        <end position="131"/>
    </location>
</feature>
<keyword evidence="3" id="KW-1185">Reference proteome</keyword>
<dbReference type="Gramene" id="Solyc04g047810.1.1">
    <property type="protein sequence ID" value="Solyc04g047810.1.1"/>
    <property type="gene ID" value="Solyc04g047810.1"/>
</dbReference>